<evidence type="ECO:0000256" key="2">
    <source>
        <dbReference type="SAM" id="SignalP"/>
    </source>
</evidence>
<feature type="compositionally biased region" description="Low complexity" evidence="1">
    <location>
        <begin position="84"/>
        <end position="101"/>
    </location>
</feature>
<dbReference type="RefSeq" id="WP_096297111.1">
    <property type="nucleotide sequence ID" value="NZ_CP023406.1"/>
</dbReference>
<reference evidence="3" key="1">
    <citation type="submission" date="2017-09" db="EMBL/GenBank/DDBJ databases">
        <authorList>
            <person name="Gui Z."/>
        </authorList>
    </citation>
    <scope>NUCLEOTIDE SEQUENCE</scope>
    <source>
        <strain evidence="3">100111</strain>
    </source>
</reference>
<evidence type="ECO:0000313" key="3">
    <source>
        <dbReference type="EMBL" id="ATD66785.1"/>
    </source>
</evidence>
<name>A0A290XCA8_9GAMM</name>
<feature type="region of interest" description="Disordered" evidence="1">
    <location>
        <begin position="24"/>
        <end position="126"/>
    </location>
</feature>
<dbReference type="EMBL" id="CP023406">
    <property type="protein sequence ID" value="ATD66785.1"/>
    <property type="molecule type" value="Genomic_DNA"/>
</dbReference>
<keyword evidence="2" id="KW-0732">Signal</keyword>
<dbReference type="KEGG" id="lum:CNR27_04435"/>
<protein>
    <recommendedName>
        <fullName evidence="5">DUF4124 domain-containing protein</fullName>
    </recommendedName>
</protein>
<evidence type="ECO:0000256" key="1">
    <source>
        <dbReference type="SAM" id="MobiDB-lite"/>
    </source>
</evidence>
<keyword evidence="4" id="KW-1185">Reference proteome</keyword>
<organism evidence="3 4">
    <name type="scientific">Luteimonas chenhongjianii</name>
    <dbReference type="NCBI Taxonomy" id="2006110"/>
    <lineage>
        <taxon>Bacteria</taxon>
        <taxon>Pseudomonadati</taxon>
        <taxon>Pseudomonadota</taxon>
        <taxon>Gammaproteobacteria</taxon>
        <taxon>Lysobacterales</taxon>
        <taxon>Lysobacteraceae</taxon>
        <taxon>Luteimonas</taxon>
    </lineage>
</organism>
<evidence type="ECO:0008006" key="5">
    <source>
        <dbReference type="Google" id="ProtNLM"/>
    </source>
</evidence>
<evidence type="ECO:0000313" key="4">
    <source>
        <dbReference type="Proteomes" id="UP000218968"/>
    </source>
</evidence>
<sequence length="139" mass="14933">MRSVTLLMTLLLAASFPALAQQLRNPADPPARASGSLRPVDAPSRLPAQIETPATRDPARERCLQQAARTITPTSDARIRSAQRRAAAIETQRAARGGDAADPADRSGLRASRDAQQRAAVRERNAANQRMAIAEANCR</sequence>
<proteinExistence type="predicted"/>
<feature type="signal peptide" evidence="2">
    <location>
        <begin position="1"/>
        <end position="20"/>
    </location>
</feature>
<dbReference type="Proteomes" id="UP000218968">
    <property type="component" value="Chromosome"/>
</dbReference>
<dbReference type="AlphaFoldDB" id="A0A290XCA8"/>
<dbReference type="OrthoDB" id="10114at83614"/>
<accession>A0A290XCA8</accession>
<reference evidence="3" key="2">
    <citation type="journal article" date="2020" name="Int. J. Syst. Evol. Microbiol.">
        <title>Luteimonas chenhongjianii, a novel species isolated from rectal contents of Tibetan Plateau pika (Ochotona curzoniae).</title>
        <authorList>
            <person name="Zhang G."/>
            <person name="Lai X.-H."/>
            <person name="Yang J."/>
            <person name="Jin D."/>
            <person name="Pu J."/>
            <person name="Xiong Y."/>
            <person name="Yang C."/>
            <person name="Dong K."/>
            <person name="Huang Y."/>
            <person name="Luo X."/>
            <person name="Lu S."/>
            <person name="Xu J."/>
        </authorList>
    </citation>
    <scope>NUCLEOTIDE SEQUENCE</scope>
    <source>
        <strain evidence="3">100111</strain>
    </source>
</reference>
<feature type="chain" id="PRO_5012696695" description="DUF4124 domain-containing protein" evidence="2">
    <location>
        <begin position="21"/>
        <end position="139"/>
    </location>
</feature>
<gene>
    <name evidence="3" type="ORF">CNR27_04435</name>
</gene>
<feature type="compositionally biased region" description="Basic and acidic residues" evidence="1">
    <location>
        <begin position="103"/>
        <end position="125"/>
    </location>
</feature>